<dbReference type="AlphaFoldDB" id="A0A0C5DZS3"/>
<reference evidence="2" key="1">
    <citation type="submission" date="2014-12" db="EMBL/GenBank/DDBJ databases">
        <title>The complete chloroplast genome of Gracilariopsis lemaneiformis.</title>
        <authorList>
            <person name="Bi G."/>
            <person name="Du Q."/>
            <person name="Sui Z."/>
            <person name="Mao Y."/>
        </authorList>
    </citation>
    <scope>NUCLEOTIDE SEQUENCE</scope>
</reference>
<dbReference type="GeneID" id="26995380"/>
<feature type="transmembrane region" description="Helical" evidence="1">
    <location>
        <begin position="72"/>
        <end position="89"/>
    </location>
</feature>
<feature type="transmembrane region" description="Helical" evidence="1">
    <location>
        <begin position="123"/>
        <end position="141"/>
    </location>
</feature>
<feature type="transmembrane region" description="Helical" evidence="1">
    <location>
        <begin position="29"/>
        <end position="60"/>
    </location>
</feature>
<keyword evidence="1" id="KW-0812">Transmembrane</keyword>
<proteinExistence type="predicted"/>
<keyword evidence="2" id="KW-0934">Plastid</keyword>
<organism evidence="2">
    <name type="scientific">Gracilariopsis lemaneiformis</name>
    <name type="common">Red alga</name>
    <name type="synonym">Gracilaria lemaneiformis</name>
    <dbReference type="NCBI Taxonomy" id="2782"/>
    <lineage>
        <taxon>Eukaryota</taxon>
        <taxon>Rhodophyta</taxon>
        <taxon>Florideophyceae</taxon>
        <taxon>Rhodymeniophycidae</taxon>
        <taxon>Gracilariales</taxon>
        <taxon>Gracilariaceae</taxon>
        <taxon>Gracilariopsis</taxon>
    </lineage>
</organism>
<dbReference type="RefSeq" id="YP_009237746.1">
    <property type="nucleotide sequence ID" value="NC_029644.1"/>
</dbReference>
<keyword evidence="1" id="KW-1133">Transmembrane helix</keyword>
<feature type="transmembrane region" description="Helical" evidence="1">
    <location>
        <begin position="95"/>
        <end position="111"/>
    </location>
</feature>
<evidence type="ECO:0000313" key="2">
    <source>
        <dbReference type="EMBL" id="AJO68544.1"/>
    </source>
</evidence>
<name>A0A0C5DZS3_GRALE</name>
<dbReference type="EMBL" id="KP330491">
    <property type="protein sequence ID" value="AJO68544.1"/>
    <property type="molecule type" value="Genomic_DNA"/>
</dbReference>
<evidence type="ECO:0000256" key="1">
    <source>
        <dbReference type="SAM" id="Phobius"/>
    </source>
</evidence>
<reference evidence="3" key="2">
    <citation type="journal article" date="2016" name="Mitochondrial DNA Part B Resour">
        <title>The complete chloroplast genome of Gracilariopsis lemaneiformis, an important economic red alga of the family Gracilariaceae.</title>
        <authorList>
            <person name="Zhang Y."/>
            <person name="Guo Y.-M."/>
            <person name="Li T.-J."/>
            <person name="Chen C.-H."/>
            <person name="Shen K.-N."/>
            <person name="Hsiao C.-D."/>
        </authorList>
    </citation>
    <scope>NUCLEOTIDE SEQUENCE</scope>
</reference>
<sequence>MNFLQISLLNRYIYSPETWLHKLKSRKKIYFLFIYLCIILYTNSIYISISTTIYFILFLYYKILETCNIKSIGQYFLILCIIVYISLLLKLQSSYLFIELLLNIYNILIYIKDLYTLQFRTILLVIHYMIVINIIFITTMYEDIIFSFLIFCAKYKSNIIWKITLISSFASQSLERINLKIQYIILTIKIKNLIYSFRYDIYIYLILKLLREIHSDIYIISSLLYSRELSYKILDINNIYT</sequence>
<accession>A0A0C5DZS3</accession>
<gene>
    <name evidence="2" type="primary">orf9</name>
</gene>
<protein>
    <submittedName>
        <fullName evidence="2">Uncharacterized protein</fullName>
    </submittedName>
</protein>
<geneLocation type="chloroplast" evidence="2"/>
<keyword evidence="1" id="KW-0472">Membrane</keyword>
<evidence type="ECO:0000313" key="3">
    <source>
        <dbReference type="EMBL" id="AML79831.1"/>
    </source>
</evidence>
<dbReference type="EMBL" id="KU179794">
    <property type="protein sequence ID" value="AML79831.1"/>
    <property type="molecule type" value="Genomic_DNA"/>
</dbReference>
<keyword evidence="2" id="KW-0150">Chloroplast</keyword>